<proteinExistence type="predicted"/>
<dbReference type="PANTHER" id="PTHR43267">
    <property type="entry name" value="TRNA THREONYLCARBAMOYLADENOSINE DEHYDRATASE"/>
    <property type="match status" value="1"/>
</dbReference>
<dbReference type="EMBL" id="RJUK01000002">
    <property type="protein sequence ID" value="ROQ18479.1"/>
    <property type="molecule type" value="Genomic_DNA"/>
</dbReference>
<reference evidence="2 3" key="1">
    <citation type="submission" date="2018-11" db="EMBL/GenBank/DDBJ databases">
        <title>Genomic Encyclopedia of Type Strains, Phase IV (KMG-IV): sequencing the most valuable type-strain genomes for metagenomic binning, comparative biology and taxonomic classification.</title>
        <authorList>
            <person name="Goeker M."/>
        </authorList>
    </citation>
    <scope>NUCLEOTIDE SEQUENCE [LARGE SCALE GENOMIC DNA]</scope>
    <source>
        <strain evidence="2 3">DSM 16974</strain>
    </source>
</reference>
<name>A0A3N1NRG8_9GAMM</name>
<feature type="domain" description="THIF-type NAD/FAD binding fold" evidence="1">
    <location>
        <begin position="16"/>
        <end position="156"/>
    </location>
</feature>
<evidence type="ECO:0000313" key="2">
    <source>
        <dbReference type="EMBL" id="ROQ18479.1"/>
    </source>
</evidence>
<comment type="caution">
    <text evidence="2">The sequence shown here is derived from an EMBL/GenBank/DDBJ whole genome shotgun (WGS) entry which is preliminary data.</text>
</comment>
<dbReference type="GO" id="GO:0061503">
    <property type="term" value="F:tRNA threonylcarbamoyladenosine dehydratase"/>
    <property type="evidence" value="ECO:0007669"/>
    <property type="project" value="TreeGrafter"/>
</dbReference>
<dbReference type="RefSeq" id="WP_123639105.1">
    <property type="nucleotide sequence ID" value="NZ_RJUK01000002.1"/>
</dbReference>
<dbReference type="Proteomes" id="UP000273643">
    <property type="component" value="Unassembled WGS sequence"/>
</dbReference>
<organism evidence="2 3">
    <name type="scientific">Marinimicrobium koreense</name>
    <dbReference type="NCBI Taxonomy" id="306545"/>
    <lineage>
        <taxon>Bacteria</taxon>
        <taxon>Pseudomonadati</taxon>
        <taxon>Pseudomonadota</taxon>
        <taxon>Gammaproteobacteria</taxon>
        <taxon>Cellvibrionales</taxon>
        <taxon>Cellvibrionaceae</taxon>
        <taxon>Marinimicrobium</taxon>
    </lineage>
</organism>
<dbReference type="AlphaFoldDB" id="A0A3N1NRG8"/>
<dbReference type="CDD" id="cd00755">
    <property type="entry name" value="YgdL_like"/>
    <property type="match status" value="1"/>
</dbReference>
<evidence type="ECO:0000259" key="1">
    <source>
        <dbReference type="Pfam" id="PF00899"/>
    </source>
</evidence>
<protein>
    <submittedName>
        <fullName evidence="2">tRNA A37 threonylcarbamoyladenosine dehydratase</fullName>
    </submittedName>
</protein>
<gene>
    <name evidence="2" type="ORF">EDC38_2706</name>
</gene>
<dbReference type="OrthoDB" id="272552at2"/>
<dbReference type="Gene3D" id="3.40.50.720">
    <property type="entry name" value="NAD(P)-binding Rossmann-like Domain"/>
    <property type="match status" value="1"/>
</dbReference>
<dbReference type="Pfam" id="PF00899">
    <property type="entry name" value="ThiF"/>
    <property type="match status" value="1"/>
</dbReference>
<dbReference type="PANTHER" id="PTHR43267:SF1">
    <property type="entry name" value="TRNA THREONYLCARBAMOYLADENOSINE DEHYDRATASE"/>
    <property type="match status" value="1"/>
</dbReference>
<dbReference type="InterPro" id="IPR000594">
    <property type="entry name" value="ThiF_NAD_FAD-bd"/>
</dbReference>
<dbReference type="GO" id="GO:0061504">
    <property type="term" value="P:cyclic threonylcarbamoyladenosine biosynthetic process"/>
    <property type="evidence" value="ECO:0007669"/>
    <property type="project" value="TreeGrafter"/>
</dbReference>
<accession>A0A3N1NRG8</accession>
<sequence length="267" mass="28943">MTLTPAYRQRFGALARLYGEPALEHLAGAHFAVVGLGGVGSWAAEALARTGVGTLTLIELDGVCVTNTNRQLHALEGYIGASKNQVVSDRLKAINPELTVHSEETFLTSDNIEQLINRDHDVVIDAIDSAHIKAHLVAYVSRLKGRLVTVGSSGGKRDPKQIVCSDLAQTTYDPMLRKVRNLLFRHYGFRKDAKRRFRVDAIYSNEQMHFPQLDGSVCVGDKGNRDPDSGVKLDCGGGLGSAVMVTGSFGFAAASQAVERYLQDRGC</sequence>
<dbReference type="GO" id="GO:0008641">
    <property type="term" value="F:ubiquitin-like modifier activating enzyme activity"/>
    <property type="evidence" value="ECO:0007669"/>
    <property type="project" value="InterPro"/>
</dbReference>
<dbReference type="SUPFAM" id="SSF69572">
    <property type="entry name" value="Activating enzymes of the ubiquitin-like proteins"/>
    <property type="match status" value="1"/>
</dbReference>
<evidence type="ECO:0000313" key="3">
    <source>
        <dbReference type="Proteomes" id="UP000273643"/>
    </source>
</evidence>
<dbReference type="InterPro" id="IPR045886">
    <property type="entry name" value="ThiF/MoeB/HesA"/>
</dbReference>
<dbReference type="InterPro" id="IPR035985">
    <property type="entry name" value="Ubiquitin-activating_enz"/>
</dbReference>
<keyword evidence="3" id="KW-1185">Reference proteome</keyword>